<keyword evidence="5" id="KW-0150">Chloroplast</keyword>
<dbReference type="GO" id="GO:0003723">
    <property type="term" value="F:RNA binding"/>
    <property type="evidence" value="ECO:0007669"/>
    <property type="project" value="UniProtKB-UniRule"/>
</dbReference>
<dbReference type="SUPFAM" id="SSF81558">
    <property type="entry name" value="Photosystem I subunits PsaA/PsaB"/>
    <property type="match status" value="1"/>
</dbReference>
<dbReference type="InterPro" id="IPR012677">
    <property type="entry name" value="Nucleotide-bd_a/b_plait_sf"/>
</dbReference>
<feature type="region of interest" description="Disordered" evidence="3">
    <location>
        <begin position="465"/>
        <end position="493"/>
    </location>
</feature>
<dbReference type="GO" id="GO:0009535">
    <property type="term" value="C:chloroplast thylakoid membrane"/>
    <property type="evidence" value="ECO:0007669"/>
    <property type="project" value="TreeGrafter"/>
</dbReference>
<dbReference type="CDD" id="cd00590">
    <property type="entry name" value="RRM_SF"/>
    <property type="match status" value="1"/>
</dbReference>
<name>A0A2U1P239_ARTAN</name>
<dbReference type="PROSITE" id="PS50102">
    <property type="entry name" value="RRM"/>
    <property type="match status" value="1"/>
</dbReference>
<dbReference type="GO" id="GO:0015979">
    <property type="term" value="P:photosynthesis"/>
    <property type="evidence" value="ECO:0007669"/>
    <property type="project" value="InterPro"/>
</dbReference>
<dbReference type="Gene3D" id="1.20.1130.10">
    <property type="entry name" value="Photosystem I PsaA/PsaB"/>
    <property type="match status" value="1"/>
</dbReference>
<organism evidence="5 6">
    <name type="scientific">Artemisia annua</name>
    <name type="common">Sweet wormwood</name>
    <dbReference type="NCBI Taxonomy" id="35608"/>
    <lineage>
        <taxon>Eukaryota</taxon>
        <taxon>Viridiplantae</taxon>
        <taxon>Streptophyta</taxon>
        <taxon>Embryophyta</taxon>
        <taxon>Tracheophyta</taxon>
        <taxon>Spermatophyta</taxon>
        <taxon>Magnoliopsida</taxon>
        <taxon>eudicotyledons</taxon>
        <taxon>Gunneridae</taxon>
        <taxon>Pentapetalae</taxon>
        <taxon>asterids</taxon>
        <taxon>campanulids</taxon>
        <taxon>Asterales</taxon>
        <taxon>Asteraceae</taxon>
        <taxon>Asteroideae</taxon>
        <taxon>Anthemideae</taxon>
        <taxon>Artemisiinae</taxon>
        <taxon>Artemisia</taxon>
    </lineage>
</organism>
<feature type="region of interest" description="Disordered" evidence="3">
    <location>
        <begin position="108"/>
        <end position="133"/>
    </location>
</feature>
<comment type="caution">
    <text evidence="5">The sequence shown here is derived from an EMBL/GenBank/DDBJ whole genome shotgun (WGS) entry which is preliminary data.</text>
</comment>
<evidence type="ECO:0000313" key="5">
    <source>
        <dbReference type="EMBL" id="PWA79834.1"/>
    </source>
</evidence>
<dbReference type="Gene3D" id="3.30.70.330">
    <property type="match status" value="1"/>
</dbReference>
<accession>A0A2U1P239</accession>
<evidence type="ECO:0000256" key="2">
    <source>
        <dbReference type="SAM" id="Coils"/>
    </source>
</evidence>
<dbReference type="SMART" id="SM00360">
    <property type="entry name" value="RRM"/>
    <property type="match status" value="1"/>
</dbReference>
<dbReference type="GO" id="GO:0003964">
    <property type="term" value="F:RNA-directed DNA polymerase activity"/>
    <property type="evidence" value="ECO:0007669"/>
    <property type="project" value="UniProtKB-KW"/>
</dbReference>
<reference evidence="5 6" key="1">
    <citation type="journal article" date="2018" name="Mol. Plant">
        <title>The genome of Artemisia annua provides insight into the evolution of Asteraceae family and artemisinin biosynthesis.</title>
        <authorList>
            <person name="Shen Q."/>
            <person name="Zhang L."/>
            <person name="Liao Z."/>
            <person name="Wang S."/>
            <person name="Yan T."/>
            <person name="Shi P."/>
            <person name="Liu M."/>
            <person name="Fu X."/>
            <person name="Pan Q."/>
            <person name="Wang Y."/>
            <person name="Lv Z."/>
            <person name="Lu X."/>
            <person name="Zhang F."/>
            <person name="Jiang W."/>
            <person name="Ma Y."/>
            <person name="Chen M."/>
            <person name="Hao X."/>
            <person name="Li L."/>
            <person name="Tang Y."/>
            <person name="Lv G."/>
            <person name="Zhou Y."/>
            <person name="Sun X."/>
            <person name="Brodelius P.E."/>
            <person name="Rose J.K.C."/>
            <person name="Tang K."/>
        </authorList>
    </citation>
    <scope>NUCLEOTIDE SEQUENCE [LARGE SCALE GENOMIC DNA]</scope>
    <source>
        <strain evidence="6">cv. Huhao1</strain>
        <tissue evidence="5">Leaf</tissue>
    </source>
</reference>
<feature type="domain" description="RRM" evidence="4">
    <location>
        <begin position="17"/>
        <end position="94"/>
    </location>
</feature>
<dbReference type="InterPro" id="IPR001280">
    <property type="entry name" value="PSI_PsaA/B"/>
</dbReference>
<dbReference type="InterPro" id="IPR036408">
    <property type="entry name" value="PSI_PsaA/B_sf"/>
</dbReference>
<evidence type="ECO:0000256" key="3">
    <source>
        <dbReference type="SAM" id="MobiDB-lite"/>
    </source>
</evidence>
<dbReference type="PANTHER" id="PTHR30128:SF19">
    <property type="entry name" value="PHOTOSYSTEM I P700 CHLOROPHYLL A APOPROTEIN A1-RELATED"/>
    <property type="match status" value="1"/>
</dbReference>
<dbReference type="SUPFAM" id="SSF56219">
    <property type="entry name" value="DNase I-like"/>
    <property type="match status" value="1"/>
</dbReference>
<dbReference type="Gene3D" id="3.60.10.10">
    <property type="entry name" value="Endonuclease/exonuclease/phosphatase"/>
    <property type="match status" value="1"/>
</dbReference>
<dbReference type="Pfam" id="PF00223">
    <property type="entry name" value="PsaA_PsaB"/>
    <property type="match status" value="1"/>
</dbReference>
<evidence type="ECO:0000259" key="4">
    <source>
        <dbReference type="PROSITE" id="PS50102"/>
    </source>
</evidence>
<keyword evidence="5" id="KW-0934">Plastid</keyword>
<protein>
    <submittedName>
        <fullName evidence="5">RNA-directed DNA polymerase, eukaryota</fullName>
    </submittedName>
</protein>
<dbReference type="PANTHER" id="PTHR30128">
    <property type="entry name" value="OUTER MEMBRANE PROTEIN, OMPA-RELATED"/>
    <property type="match status" value="1"/>
</dbReference>
<keyword evidence="5" id="KW-0695">RNA-directed DNA polymerase</keyword>
<keyword evidence="5" id="KW-0548">Nucleotidyltransferase</keyword>
<dbReference type="Pfam" id="PF13966">
    <property type="entry name" value="zf-RVT"/>
    <property type="match status" value="1"/>
</dbReference>
<keyword evidence="1" id="KW-0694">RNA-binding</keyword>
<feature type="coiled-coil region" evidence="2">
    <location>
        <begin position="818"/>
        <end position="845"/>
    </location>
</feature>
<geneLocation type="chloroplast" evidence="5"/>
<evidence type="ECO:0000256" key="1">
    <source>
        <dbReference type="PROSITE-ProRule" id="PRU00176"/>
    </source>
</evidence>
<dbReference type="Proteomes" id="UP000245207">
    <property type="component" value="Unassembled WGS sequence"/>
</dbReference>
<dbReference type="OrthoDB" id="1750912at2759"/>
<dbReference type="InterPro" id="IPR026960">
    <property type="entry name" value="RVT-Znf"/>
</dbReference>
<keyword evidence="6" id="KW-1185">Reference proteome</keyword>
<gene>
    <name evidence="5" type="ORF">CTI12_AA202670</name>
</gene>
<dbReference type="SUPFAM" id="SSF54928">
    <property type="entry name" value="RNA-binding domain, RBD"/>
    <property type="match status" value="1"/>
</dbReference>
<dbReference type="EMBL" id="PKPP01001800">
    <property type="protein sequence ID" value="PWA79834.1"/>
    <property type="molecule type" value="Genomic_DNA"/>
</dbReference>
<dbReference type="InterPro" id="IPR000504">
    <property type="entry name" value="RRM_dom"/>
</dbReference>
<dbReference type="InterPro" id="IPR036691">
    <property type="entry name" value="Endo/exonu/phosph_ase_sf"/>
</dbReference>
<keyword evidence="5" id="KW-0808">Transferase</keyword>
<proteinExistence type="predicted"/>
<evidence type="ECO:0000313" key="6">
    <source>
        <dbReference type="Proteomes" id="UP000245207"/>
    </source>
</evidence>
<dbReference type="InterPro" id="IPR035979">
    <property type="entry name" value="RBD_domain_sf"/>
</dbReference>
<sequence>MGSRRKPIPVEILARITKFYVSNLPERCSGVDLAKEIRNFGNIFDIYVARKRDKVGRRFAFVSLLDVKDRGEMEKVLSAIRLGDYKIKANVARFVLEEGEVNERKSFFQPNKGGTVKQSNRDERNNRHGTQNAFNPNVMSFKEAFAGAPHGRTIEVDESVNAFENLHGKTLVVKVCSLDVLKNLKRVLKEMGLGEGVVRCMGGQWNLYAQNPDSSSHLFGTSQGAGTAILTLLGGFHPQTQSLWLTDMAHHHLAIAFILLIAGHMYRTNFGIGHRQDTPFERIAWLKVMGIPLCVLDDKVIDNVGSFFGTVVKKPEVDKLEFDYSFHYIGVLVNSGARVKEEIFLKWRRKMFKVWIEEDDRDWISEFVDEVEDDSVAPAPENDPTAEPVAVQECSSVKSIIMEREVPKETVKENVNAPINAEAVFSELISDNINGVDIHGTLEGQGVPVKKILKRKKNKNKVFEVGHNLGGNYTSSNDRPNKEPKNGGLSPDDPFNLNPIILGLDCNVVKKRGSNTIELSNSFQELFEDQEQLNGQADQDATDAYEEMGFATPVEGISRVKEKEVTMEFGKRLGVDLTEFDQLVSKTIEGEGLQSESLLANPENFELSRVWGNRGFEAEVVGARGKSGGLISIWNPQSGGKKSFVGSSEGFNAGLFGYVDFLGDFNSVRLDCERRNSKFNSRAARDFNNFIDDACLQEFTMQGSRFTFLTGTGRTVKMSKIDRMLVCQEFFNRWHGACLRALPREFSDHCPLLLTIKDSNFGVKPFKWFNSWLDREGCEDIVREAWNSVIAEGAADIVITKKLAAVRVALRNWWNLVSRNEGAELENLNNDIKRLESIMETRDLEENEMWVWEESKKEVDRLAFLKNKDLKQKSRANWASLGDENSAFFQSSRINGSSIDKMFLCNLGNGNNISFWKDLWYGDTPLLLRWPFLFSVEKDKECVVSSRVSYDGSRNNLTAKWSAGAYTVAGISETQDVMFMLSHISFKDSRDRWFWDFNQPVEFSVAAVKESMQQNLYSSDGISFFWVNWVPIKVNTLVWRIVKGRISTRVELCKRKIVLPCYSCPMCRLEDETVSHILFDCRFAFEVWTKVWLWSRLNHSDFGSLEDVIHWPNSRNISVVKKKRIRGIFMVTIWALWKERNKVVFQDSDPKVVELCVTHISNIDYSRLWCKGFGGVRVLIYFEVFWVRLGTGTAVTLVVLGRIMDAGSLAMEMAPIIMWQKGQRLETYKQLSNQPSRPQSNTNVDPVQNYNEWDMLAGNHDSDTRLPTTEDAGTVKTAASRQGYRYEPTSIHKQIGVKKGRSSDESKRIIYKSVSFRAPCNIFQVVTIEKVSQISSNLQFRVSMNSMKRGPKGTDAQMPYGFHTERKFNSENFKNPSANKPTSVPQPVDVSNLFIPQPAFATHDVNDLF</sequence>
<keyword evidence="2" id="KW-0175">Coiled coil</keyword>
<feature type="region of interest" description="Disordered" evidence="3">
    <location>
        <begin position="1258"/>
        <end position="1283"/>
    </location>
</feature>